<keyword evidence="15" id="KW-1185">Reference proteome</keyword>
<evidence type="ECO:0000256" key="9">
    <source>
        <dbReference type="ARBA" id="ARBA00041732"/>
    </source>
</evidence>
<dbReference type="AlphaFoldDB" id="A0A0P1KQ62"/>
<feature type="region of interest" description="Disordered" evidence="12">
    <location>
        <begin position="19"/>
        <end position="59"/>
    </location>
</feature>
<evidence type="ECO:0000256" key="3">
    <source>
        <dbReference type="ARBA" id="ARBA00012759"/>
    </source>
</evidence>
<dbReference type="PROSITE" id="PS50235">
    <property type="entry name" value="USP_3"/>
    <property type="match status" value="1"/>
</dbReference>
<keyword evidence="7" id="KW-0788">Thiol protease</keyword>
<dbReference type="InterPro" id="IPR028889">
    <property type="entry name" value="USP"/>
</dbReference>
<dbReference type="Proteomes" id="UP000236544">
    <property type="component" value="Unassembled WGS sequence"/>
</dbReference>
<evidence type="ECO:0000256" key="10">
    <source>
        <dbReference type="ARBA" id="ARBA00042236"/>
    </source>
</evidence>
<dbReference type="PROSITE" id="PS00973">
    <property type="entry name" value="USP_2"/>
    <property type="match status" value="1"/>
</dbReference>
<comment type="similarity">
    <text evidence="2">Belongs to the peptidase C19 family.</text>
</comment>
<comment type="catalytic activity">
    <reaction evidence="1">
        <text>Thiol-dependent hydrolysis of ester, thioester, amide, peptide and isopeptide bonds formed by the C-terminal Gly of ubiquitin (a 76-residue protein attached to proteins as an intracellular targeting signal).</text>
        <dbReference type="EC" id="3.4.19.12"/>
    </reaction>
</comment>
<dbReference type="PROSITE" id="PS00972">
    <property type="entry name" value="USP_1"/>
    <property type="match status" value="1"/>
</dbReference>
<dbReference type="Pfam" id="PF13446">
    <property type="entry name" value="RPT"/>
    <property type="match status" value="4"/>
</dbReference>
<evidence type="ECO:0000313" key="14">
    <source>
        <dbReference type="EMBL" id="CUS21823.1"/>
    </source>
</evidence>
<dbReference type="EC" id="3.4.19.12" evidence="3"/>
<dbReference type="GO" id="GO:0061136">
    <property type="term" value="P:regulation of proteasomal protein catabolic process"/>
    <property type="evidence" value="ECO:0007669"/>
    <property type="project" value="TreeGrafter"/>
</dbReference>
<evidence type="ECO:0000256" key="8">
    <source>
        <dbReference type="ARBA" id="ARBA00040966"/>
    </source>
</evidence>
<dbReference type="EMBL" id="LN890563">
    <property type="protein sequence ID" value="CUS21823.1"/>
    <property type="molecule type" value="Genomic_DNA"/>
</dbReference>
<evidence type="ECO:0000256" key="6">
    <source>
        <dbReference type="ARBA" id="ARBA00022801"/>
    </source>
</evidence>
<dbReference type="GO" id="GO:0004843">
    <property type="term" value="F:cysteine-type deubiquitinase activity"/>
    <property type="evidence" value="ECO:0007669"/>
    <property type="project" value="UniProtKB-EC"/>
</dbReference>
<protein>
    <recommendedName>
        <fullName evidence="8">Ubiquitin carboxyl-terminal hydrolase 2</fullName>
        <ecNumber evidence="3">3.4.19.12</ecNumber>
    </recommendedName>
    <alternativeName>
        <fullName evidence="10">Deubiquitinating enzyme 2</fullName>
    </alternativeName>
    <alternativeName>
        <fullName evidence="9">Ubiquitin thioesterase 2</fullName>
    </alternativeName>
    <alternativeName>
        <fullName evidence="11">Ubiquitin-specific-processing protease 2</fullName>
    </alternativeName>
</protein>
<dbReference type="InterPro" id="IPR025305">
    <property type="entry name" value="UCH_repeat_domain"/>
</dbReference>
<sequence length="1266" mass="145029">MDMTFNWMLESSIAQKQRSAMFKDFSDPETPAYEPGDPIPKLIDDNSQRDDGSTEDNGKTLLYPDAGSLFPFKTSERLLDEIKAELAYRNSDRHDILYSALHNGVLKLPILEYSRKPVSDPFSIGHLLDQVVLKTRYEYESRTCPGFNKVTVFMGVLVNAFNVPRKPEDLATAPIYHLKLTIKTRTYLEHTRKQAGVCQYHLISELHPSDKQDLFLAEESDPSLLDSAMYVSSDTNKLICIEIFKPEFSQDDIATFSPDSIRRRFVEACEKFPDLDPEKVPSQAECFSTLLKIFKGPLNRRSPDDVLKTISADNKFLNSQIDPIWLTERFQFQLCETQNLEESETTLEYQPPDLTDYVSNLSVRKLREEYTRKCLELVFLGKMAVALMSKDEVAQDSRARSFHLYQASYSPSFFFHLLGETRGVMDYGTQEIDKNYHFINLSSCHYYSDRDIIKNYETQTRLDPENLGIYFDALNYIANSKGSYQLLTFCRKQDVVGKEALDSALSLFGIDASDTDLATMPDDLLLGIYRKESNQASQQKHSSLKNSLRLIAKAKKSQVLQFYTAYEPYDNAHQAYSLLEINESVDVDIIQTAYTVKVADSPGLKIDCDRAIYTIAVSRRSMPLFNFLVEQCPAFNEFYSADKLTYQEALNLLQVNENASDDVILEVFQRKWNQEPVSSPDQFLISSSALTKVGQVRNSLLINRYLETGIIDVSCLPAGNWPTGLNNIGNTCYLNSLLQYYFCISPLRQSIIEYQKTLSEFHQSLGHLENKRRIGGREVSETEVERSIQFVYQLRDLFTDMVHTENRYVTPTKELAYLAFAPSNIEVEFEGTPTSSTVEEKEKEEGYREEEGEVKETTEVIDLTAGPATEQDVEMVDPVVPEPEMVVEQIVDSSKIDNKMETMRAIGTSTRVAKISSDQLENALEMGRQQDVTECIGNVLFQLESASEPTCLDTDGEQQDLIKQLFFGKLRQVLTPLNGPTKVRTKIERFVSLLVNVGDHPKDVYDALDQYFKNDVLELEDGDVKRSVAIKELPAVLQIQIQRVYYDRERFMPFKSIEPLPFEDSIYMDRYMDTEDRAMLEKREEATTLKKELLMLKEKQRSLLDKNGSGMSYKSSLLETKRFLQADILEKNEIECPNKEKAIHAIDSMLLKIDEELANIYHRIISLEQKLSTHFDDFKKEGYSLFAVFIHRGEASYGHYWIYIKDSGKNGIWRKYNDESVTEAPDSEVFNFSEGNTATPYFLVYIKNGQESQIEPLHRVIPSCSS</sequence>
<evidence type="ECO:0000259" key="13">
    <source>
        <dbReference type="PROSITE" id="PS50235"/>
    </source>
</evidence>
<dbReference type="GO" id="GO:0043161">
    <property type="term" value="P:proteasome-mediated ubiquitin-dependent protein catabolic process"/>
    <property type="evidence" value="ECO:0007669"/>
    <property type="project" value="InterPro"/>
</dbReference>
<keyword evidence="6" id="KW-0378">Hydrolase</keyword>
<dbReference type="Pfam" id="PF00443">
    <property type="entry name" value="UCH"/>
    <property type="match status" value="1"/>
</dbReference>
<evidence type="ECO:0000256" key="11">
    <source>
        <dbReference type="ARBA" id="ARBA00042737"/>
    </source>
</evidence>
<accession>A0A0P1KQ62</accession>
<gene>
    <name evidence="14" type="ORF">LAQU0_S04e01618g</name>
</gene>
<dbReference type="InterPro" id="IPR038765">
    <property type="entry name" value="Papain-like_cys_pep_sf"/>
</dbReference>
<dbReference type="InterPro" id="IPR044635">
    <property type="entry name" value="UBP14-like"/>
</dbReference>
<dbReference type="Gene3D" id="3.90.70.10">
    <property type="entry name" value="Cysteine proteinases"/>
    <property type="match status" value="1"/>
</dbReference>
<dbReference type="InterPro" id="IPR018200">
    <property type="entry name" value="USP_CS"/>
</dbReference>
<keyword evidence="5" id="KW-0833">Ubl conjugation pathway</keyword>
<dbReference type="GO" id="GO:0016579">
    <property type="term" value="P:protein deubiquitination"/>
    <property type="evidence" value="ECO:0007669"/>
    <property type="project" value="InterPro"/>
</dbReference>
<keyword evidence="4" id="KW-0645">Protease</keyword>
<dbReference type="PANTHER" id="PTHR43982:SF6">
    <property type="entry name" value="UBIQUITIN CARBOXYL-TERMINAL HYDROLASE 2-RELATED"/>
    <property type="match status" value="1"/>
</dbReference>
<dbReference type="CDD" id="cd02666">
    <property type="entry name" value="Peptidase_C19J"/>
    <property type="match status" value="1"/>
</dbReference>
<feature type="region of interest" description="Disordered" evidence="12">
    <location>
        <begin position="830"/>
        <end position="854"/>
    </location>
</feature>
<dbReference type="OrthoDB" id="2420415at2759"/>
<evidence type="ECO:0000313" key="15">
    <source>
        <dbReference type="Proteomes" id="UP000236544"/>
    </source>
</evidence>
<dbReference type="SUPFAM" id="SSF54001">
    <property type="entry name" value="Cysteine proteinases"/>
    <property type="match status" value="1"/>
</dbReference>
<dbReference type="FunFam" id="3.90.70.10:FF:000176">
    <property type="entry name" value="Ubiquitin-specific protease"/>
    <property type="match status" value="1"/>
</dbReference>
<evidence type="ECO:0000256" key="1">
    <source>
        <dbReference type="ARBA" id="ARBA00000707"/>
    </source>
</evidence>
<name>A0A0P1KQ62_9SACH</name>
<evidence type="ECO:0000256" key="4">
    <source>
        <dbReference type="ARBA" id="ARBA00022670"/>
    </source>
</evidence>
<evidence type="ECO:0000256" key="12">
    <source>
        <dbReference type="SAM" id="MobiDB-lite"/>
    </source>
</evidence>
<dbReference type="GO" id="GO:0070628">
    <property type="term" value="F:proteasome binding"/>
    <property type="evidence" value="ECO:0007669"/>
    <property type="project" value="TreeGrafter"/>
</dbReference>
<evidence type="ECO:0000256" key="2">
    <source>
        <dbReference type="ARBA" id="ARBA00009085"/>
    </source>
</evidence>
<organism evidence="14 15">
    <name type="scientific">Lachancea quebecensis</name>
    <dbReference type="NCBI Taxonomy" id="1654605"/>
    <lineage>
        <taxon>Eukaryota</taxon>
        <taxon>Fungi</taxon>
        <taxon>Dikarya</taxon>
        <taxon>Ascomycota</taxon>
        <taxon>Saccharomycotina</taxon>
        <taxon>Saccharomycetes</taxon>
        <taxon>Saccharomycetales</taxon>
        <taxon>Saccharomycetaceae</taxon>
        <taxon>Lachancea</taxon>
    </lineage>
</organism>
<proteinExistence type="inferred from homology"/>
<dbReference type="InterPro" id="IPR001394">
    <property type="entry name" value="Peptidase_C19_UCH"/>
</dbReference>
<feature type="domain" description="USP" evidence="13">
    <location>
        <begin position="723"/>
        <end position="1248"/>
    </location>
</feature>
<reference evidence="15" key="1">
    <citation type="submission" date="2015-10" db="EMBL/GenBank/DDBJ databases">
        <authorList>
            <person name="Devillers H."/>
        </authorList>
    </citation>
    <scope>NUCLEOTIDE SEQUENCE [LARGE SCALE GENOMIC DNA]</scope>
</reference>
<evidence type="ECO:0000256" key="7">
    <source>
        <dbReference type="ARBA" id="ARBA00022807"/>
    </source>
</evidence>
<evidence type="ECO:0000256" key="5">
    <source>
        <dbReference type="ARBA" id="ARBA00022786"/>
    </source>
</evidence>
<feature type="compositionally biased region" description="Basic and acidic residues" evidence="12">
    <location>
        <begin position="42"/>
        <end position="58"/>
    </location>
</feature>
<dbReference type="PANTHER" id="PTHR43982">
    <property type="entry name" value="UBIQUITIN CARBOXYL-TERMINAL HYDROLASE"/>
    <property type="match status" value="1"/>
</dbReference>